<protein>
    <submittedName>
        <fullName evidence="3">Uncharacterized protein</fullName>
    </submittedName>
</protein>
<dbReference type="Pfam" id="PF04307">
    <property type="entry name" value="YdjM"/>
    <property type="match status" value="1"/>
</dbReference>
<comment type="caution">
    <text evidence="3">The sequence shown here is derived from an EMBL/GenBank/DDBJ whole genome shotgun (WGS) entry which is preliminary data.</text>
</comment>
<organism evidence="3 4">
    <name type="scientific">Acidithiobacillus ferrooxidans</name>
    <name type="common">Thiobacillus ferrooxidans</name>
    <dbReference type="NCBI Taxonomy" id="920"/>
    <lineage>
        <taxon>Bacteria</taxon>
        <taxon>Pseudomonadati</taxon>
        <taxon>Pseudomonadota</taxon>
        <taxon>Acidithiobacillia</taxon>
        <taxon>Acidithiobacillales</taxon>
        <taxon>Acidithiobacillaceae</taxon>
        <taxon>Acidithiobacillus</taxon>
    </lineage>
</organism>
<reference evidence="3 4" key="1">
    <citation type="submission" date="2018-06" db="EMBL/GenBank/DDBJ databases">
        <title>Draft sequence of Acidithiobacillus ferrooxidans CCM 4253.</title>
        <authorList>
            <person name="Moya-Beltran A."/>
            <person name="Castro M."/>
            <person name="Covarrubias P.C."/>
            <person name="Issotta F."/>
            <person name="Janiczek O."/>
            <person name="Mandl M."/>
            <person name="Kucera J."/>
            <person name="Quatrini R."/>
        </authorList>
    </citation>
    <scope>NUCLEOTIDE SEQUENCE [LARGE SCALE GENOMIC DNA]</scope>
    <source>
        <strain evidence="3 4">CCM 4253</strain>
    </source>
</reference>
<sequence>MTASFMEVFVMGRTGHHLTGLAAGILTTAASWHAFGSTSLTAIPMGWSGGSAPDWLEIAHAEFSVSRQKWVRISVIPHRTVTHWWPLWLSLALLVAIWPFHIPAIHLFASRTIEVSGILRMALAGFAAGGIMHLLMDVPNPTGIPILTPLARSRWSLALVALGKRAGAIGRDGDGGPGRSGSLDGDQSTGMVIGGGKSEKPSTENFARYFHRVQGTPCTRPDGNHLARQYTGVLSMKTIYMSNLNSTIKNATADLNESIQAMVPVKKELKTWQPGRPEYEAALARKAALGSRIAHLKKQIADAQRLKKHPEVLRRHKICESVERLVNYGMGLEKADSVNCRVNDAVGGEIKAVTVNTQNWNYYAKSYTKAGGFPKIEHDVIIVVNPDWGKQVYDRDLEFLGGMLTLSAKPAHKGRNRKALELAARYDIDLFEAVWMRKGRGFQVSTESGFIAVKRTSLGAIPSTAYHSKSAMAAVDGSHRKFQNIDHLPLEMRDVPVDAVATWADASAVGACRSGVINWCNLVGIDHTAVSVPLIDVVRGYYLKPAPEAKAIILRVLKACPRKAAQAA</sequence>
<dbReference type="RefSeq" id="WP_081033188.1">
    <property type="nucleotide sequence ID" value="NZ_AP025160.1"/>
</dbReference>
<gene>
    <name evidence="3" type="ORF">DN052_01525</name>
</gene>
<keyword evidence="2" id="KW-0472">Membrane</keyword>
<evidence type="ECO:0000256" key="2">
    <source>
        <dbReference type="SAM" id="Phobius"/>
    </source>
</evidence>
<feature type="transmembrane region" description="Helical" evidence="2">
    <location>
        <begin position="85"/>
        <end position="105"/>
    </location>
</feature>
<proteinExistence type="predicted"/>
<dbReference type="InterPro" id="IPR007404">
    <property type="entry name" value="YdjM-like"/>
</dbReference>
<feature type="transmembrane region" description="Helical" evidence="2">
    <location>
        <begin position="117"/>
        <end position="136"/>
    </location>
</feature>
<accession>A0A2W1K545</accession>
<name>A0A2W1K545_ACIFR</name>
<keyword evidence="2" id="KW-1133">Transmembrane helix</keyword>
<evidence type="ECO:0000313" key="4">
    <source>
        <dbReference type="Proteomes" id="UP000248886"/>
    </source>
</evidence>
<dbReference type="EMBL" id="QKQP01000001">
    <property type="protein sequence ID" value="PZD81783.1"/>
    <property type="molecule type" value="Genomic_DNA"/>
</dbReference>
<keyword evidence="2" id="KW-0812">Transmembrane</keyword>
<dbReference type="AlphaFoldDB" id="A0A2W1K545"/>
<dbReference type="Proteomes" id="UP000248886">
    <property type="component" value="Unassembled WGS sequence"/>
</dbReference>
<dbReference type="OrthoDB" id="6163946at2"/>
<evidence type="ECO:0000313" key="3">
    <source>
        <dbReference type="EMBL" id="PZD81783.1"/>
    </source>
</evidence>
<evidence type="ECO:0000256" key="1">
    <source>
        <dbReference type="SAM" id="MobiDB-lite"/>
    </source>
</evidence>
<feature type="region of interest" description="Disordered" evidence="1">
    <location>
        <begin position="170"/>
        <end position="200"/>
    </location>
</feature>